<evidence type="ECO:0000313" key="4">
    <source>
        <dbReference type="Proteomes" id="UP001251524"/>
    </source>
</evidence>
<reference evidence="3 4" key="1">
    <citation type="submission" date="2023-07" db="EMBL/GenBank/DDBJ databases">
        <title>Sorghum-associated microbial communities from plants grown in Nebraska, USA.</title>
        <authorList>
            <person name="Schachtman D."/>
        </authorList>
    </citation>
    <scope>NUCLEOTIDE SEQUENCE [LARGE SCALE GENOMIC DNA]</scope>
    <source>
        <strain evidence="3 4">BE198</strain>
    </source>
</reference>
<dbReference type="PANTHER" id="PTHR35174:SF1">
    <property type="entry name" value="BLL0086 PROTEIN"/>
    <property type="match status" value="1"/>
</dbReference>
<dbReference type="RefSeq" id="WP_310064166.1">
    <property type="nucleotide sequence ID" value="NZ_JAVDVY010000003.1"/>
</dbReference>
<comment type="similarity">
    <text evidence="1">Belongs to the YciI family.</text>
</comment>
<name>A0ABU1WEN2_9GAMM</name>
<feature type="domain" description="YCII-related" evidence="2">
    <location>
        <begin position="1"/>
        <end position="93"/>
    </location>
</feature>
<comment type="caution">
    <text evidence="3">The sequence shown here is derived from an EMBL/GenBank/DDBJ whole genome shotgun (WGS) entry which is preliminary data.</text>
</comment>
<evidence type="ECO:0000313" key="3">
    <source>
        <dbReference type="EMBL" id="MDR7136027.1"/>
    </source>
</evidence>
<accession>A0ABU1WEN2</accession>
<protein>
    <recommendedName>
        <fullName evidence="2">YCII-related domain-containing protein</fullName>
    </recommendedName>
</protein>
<dbReference type="Proteomes" id="UP001251524">
    <property type="component" value="Unassembled WGS sequence"/>
</dbReference>
<dbReference type="Gene3D" id="3.30.70.1060">
    <property type="entry name" value="Dimeric alpha+beta barrel"/>
    <property type="match status" value="1"/>
</dbReference>
<dbReference type="EMBL" id="JAVDVY010000003">
    <property type="protein sequence ID" value="MDR7136027.1"/>
    <property type="molecule type" value="Genomic_DNA"/>
</dbReference>
<dbReference type="InterPro" id="IPR011008">
    <property type="entry name" value="Dimeric_a/b-barrel"/>
</dbReference>
<dbReference type="SUPFAM" id="SSF54909">
    <property type="entry name" value="Dimeric alpha+beta barrel"/>
    <property type="match status" value="1"/>
</dbReference>
<dbReference type="InterPro" id="IPR005545">
    <property type="entry name" value="YCII"/>
</dbReference>
<organism evidence="3 4">
    <name type="scientific">Lysobacter niastensis</name>
    <dbReference type="NCBI Taxonomy" id="380629"/>
    <lineage>
        <taxon>Bacteria</taxon>
        <taxon>Pseudomonadati</taxon>
        <taxon>Pseudomonadota</taxon>
        <taxon>Gammaproteobacteria</taxon>
        <taxon>Lysobacterales</taxon>
        <taxon>Lysobacteraceae</taxon>
        <taxon>Lysobacter</taxon>
    </lineage>
</organism>
<keyword evidence="4" id="KW-1185">Reference proteome</keyword>
<dbReference type="Pfam" id="PF03795">
    <property type="entry name" value="YCII"/>
    <property type="match status" value="1"/>
</dbReference>
<evidence type="ECO:0000259" key="2">
    <source>
        <dbReference type="Pfam" id="PF03795"/>
    </source>
</evidence>
<evidence type="ECO:0000256" key="1">
    <source>
        <dbReference type="ARBA" id="ARBA00007689"/>
    </source>
</evidence>
<proteinExistence type="inferred from homology"/>
<gene>
    <name evidence="3" type="ORF">J2X06_003245</name>
</gene>
<sequence length="122" mass="13453">MRFLSMIRIEENTGQVPSERLMADMGKLIEEMTRAGVLLDTAGLRPTSDSTRVRLRNGKVSTTDGPFTETKEVIGGFALLEAGSKEEAIEHTKRFLAIHGDEWNLECEVRQLEEAGEGCGKG</sequence>
<dbReference type="PANTHER" id="PTHR35174">
    <property type="entry name" value="BLL7171 PROTEIN-RELATED"/>
    <property type="match status" value="1"/>
</dbReference>